<proteinExistence type="predicted"/>
<sequence length="274" mass="31285">MAAQPAPDTPYVVNPAVMFHEPARHPLGWPPVIIRWLAIPRPLPRAPAPLCALPPHTSFPDYLTRLIPAPCDPPRSPEDFRRLFAHTVHWLKGPLGLRFRNTLDPYLDVDRRRYDLPSVRTLAGARTYAPFLVYIDAHHRQDERMKRRGHPSWRSVNNLDAARHVLPAQDDDAVDVFDLAVLVGMAQMQRARGIPGCVFTTRVVYPDCEGTGMILLTARVWRETLDALDEHRDTLRKIELTKAHLDVRSVPGDWETNQFLRVMWTIVRSESGDP</sequence>
<protein>
    <submittedName>
        <fullName evidence="1">Uncharacterized protein</fullName>
    </submittedName>
</protein>
<dbReference type="Proteomes" id="UP000814140">
    <property type="component" value="Unassembled WGS sequence"/>
</dbReference>
<accession>A0ACB8SZY3</accession>
<keyword evidence="2" id="KW-1185">Reference proteome</keyword>
<dbReference type="EMBL" id="MU277209">
    <property type="protein sequence ID" value="KAI0062124.1"/>
    <property type="molecule type" value="Genomic_DNA"/>
</dbReference>
<organism evidence="1 2">
    <name type="scientific">Artomyces pyxidatus</name>
    <dbReference type="NCBI Taxonomy" id="48021"/>
    <lineage>
        <taxon>Eukaryota</taxon>
        <taxon>Fungi</taxon>
        <taxon>Dikarya</taxon>
        <taxon>Basidiomycota</taxon>
        <taxon>Agaricomycotina</taxon>
        <taxon>Agaricomycetes</taxon>
        <taxon>Russulales</taxon>
        <taxon>Auriscalpiaceae</taxon>
        <taxon>Artomyces</taxon>
    </lineage>
</organism>
<name>A0ACB8SZY3_9AGAM</name>
<gene>
    <name evidence="1" type="ORF">BV25DRAFT_1825988</name>
</gene>
<reference evidence="1" key="1">
    <citation type="submission" date="2021-03" db="EMBL/GenBank/DDBJ databases">
        <authorList>
            <consortium name="DOE Joint Genome Institute"/>
            <person name="Ahrendt S."/>
            <person name="Looney B.P."/>
            <person name="Miyauchi S."/>
            <person name="Morin E."/>
            <person name="Drula E."/>
            <person name="Courty P.E."/>
            <person name="Chicoki N."/>
            <person name="Fauchery L."/>
            <person name="Kohler A."/>
            <person name="Kuo A."/>
            <person name="Labutti K."/>
            <person name="Pangilinan J."/>
            <person name="Lipzen A."/>
            <person name="Riley R."/>
            <person name="Andreopoulos W."/>
            <person name="He G."/>
            <person name="Johnson J."/>
            <person name="Barry K.W."/>
            <person name="Grigoriev I.V."/>
            <person name="Nagy L."/>
            <person name="Hibbett D."/>
            <person name="Henrissat B."/>
            <person name="Matheny P.B."/>
            <person name="Labbe J."/>
            <person name="Martin F."/>
        </authorList>
    </citation>
    <scope>NUCLEOTIDE SEQUENCE</scope>
    <source>
        <strain evidence="1">HHB10654</strain>
    </source>
</reference>
<reference evidence="1" key="2">
    <citation type="journal article" date="2022" name="New Phytol.">
        <title>Evolutionary transition to the ectomycorrhizal habit in the genomes of a hyperdiverse lineage of mushroom-forming fungi.</title>
        <authorList>
            <person name="Looney B."/>
            <person name="Miyauchi S."/>
            <person name="Morin E."/>
            <person name="Drula E."/>
            <person name="Courty P.E."/>
            <person name="Kohler A."/>
            <person name="Kuo A."/>
            <person name="LaButti K."/>
            <person name="Pangilinan J."/>
            <person name="Lipzen A."/>
            <person name="Riley R."/>
            <person name="Andreopoulos W."/>
            <person name="He G."/>
            <person name="Johnson J."/>
            <person name="Nolan M."/>
            <person name="Tritt A."/>
            <person name="Barry K.W."/>
            <person name="Grigoriev I.V."/>
            <person name="Nagy L.G."/>
            <person name="Hibbett D."/>
            <person name="Henrissat B."/>
            <person name="Matheny P.B."/>
            <person name="Labbe J."/>
            <person name="Martin F.M."/>
        </authorList>
    </citation>
    <scope>NUCLEOTIDE SEQUENCE</scope>
    <source>
        <strain evidence="1">HHB10654</strain>
    </source>
</reference>
<evidence type="ECO:0000313" key="1">
    <source>
        <dbReference type="EMBL" id="KAI0062124.1"/>
    </source>
</evidence>
<evidence type="ECO:0000313" key="2">
    <source>
        <dbReference type="Proteomes" id="UP000814140"/>
    </source>
</evidence>
<comment type="caution">
    <text evidence="1">The sequence shown here is derived from an EMBL/GenBank/DDBJ whole genome shotgun (WGS) entry which is preliminary data.</text>
</comment>